<proteinExistence type="predicted"/>
<dbReference type="RefSeq" id="WP_065110240.1">
    <property type="nucleotide sequence ID" value="NZ_CP020472.1"/>
</dbReference>
<sequence length="151" mass="17905">MRFNQAFEVLDHLIDVYEAISMACERLLDETETERSRMLLHYLIQKQRENIQYIRDIKLRMPESLLNTWIDEDIEKSIISATKDIHVASNVKTHELMEHVDTLHENIIVWLNVTTNVIPNQDLLIQLQNITDSLNQRHRQLAQAVNRMDDM</sequence>
<evidence type="ECO:0000313" key="2">
    <source>
        <dbReference type="Proteomes" id="UP000191820"/>
    </source>
</evidence>
<evidence type="ECO:0000313" key="1">
    <source>
        <dbReference type="EMBL" id="ARD20471.1"/>
    </source>
</evidence>
<protein>
    <recommendedName>
        <fullName evidence="3">DUF2383 domain-containing protein</fullName>
    </recommendedName>
</protein>
<organism evidence="1 2">
    <name type="scientific">Shewanella japonica</name>
    <dbReference type="NCBI Taxonomy" id="93973"/>
    <lineage>
        <taxon>Bacteria</taxon>
        <taxon>Pseudomonadati</taxon>
        <taxon>Pseudomonadota</taxon>
        <taxon>Gammaproteobacteria</taxon>
        <taxon>Alteromonadales</taxon>
        <taxon>Shewanellaceae</taxon>
        <taxon>Shewanella</taxon>
    </lineage>
</organism>
<name>A0ABN4Y968_9GAMM</name>
<dbReference type="EMBL" id="CP020472">
    <property type="protein sequence ID" value="ARD20471.1"/>
    <property type="molecule type" value="Genomic_DNA"/>
</dbReference>
<dbReference type="Proteomes" id="UP000191820">
    <property type="component" value="Chromosome"/>
</dbReference>
<gene>
    <name evidence="1" type="ORF">SJ2017_0122</name>
</gene>
<accession>A0ABN4Y968</accession>
<keyword evidence="2" id="KW-1185">Reference proteome</keyword>
<evidence type="ECO:0008006" key="3">
    <source>
        <dbReference type="Google" id="ProtNLM"/>
    </source>
</evidence>
<reference evidence="1 2" key="1">
    <citation type="submission" date="2017-03" db="EMBL/GenBank/DDBJ databases">
        <title>Genome sequencing of Shewanella japonica KCTC 22435.</title>
        <authorList>
            <person name="Kim K.M."/>
        </authorList>
    </citation>
    <scope>NUCLEOTIDE SEQUENCE [LARGE SCALE GENOMIC DNA]</scope>
    <source>
        <strain evidence="1 2">KCTC 22435</strain>
    </source>
</reference>